<dbReference type="EMBL" id="JAUTWS010000037">
    <property type="protein sequence ID" value="MDO9711915.1"/>
    <property type="molecule type" value="Genomic_DNA"/>
</dbReference>
<gene>
    <name evidence="2" type="ORF">Q7A36_26470</name>
</gene>
<accession>A0ABT9E7I1</accession>
<evidence type="ECO:0000259" key="1">
    <source>
        <dbReference type="PROSITE" id="PS50213"/>
    </source>
</evidence>
<sequence>MTQRDILAAAACIGGATAARAQDCMAVMAQDPQLSGFVGALQRTGQADLLRQVGPFTVLAPTNDAGGRVPINIHDDLFGSAAMDDIDPVRAPAVLDAQIADGRHPASGAQDREQTIFRTRNSNELIVRRDEDGR</sequence>
<evidence type="ECO:0000313" key="2">
    <source>
        <dbReference type="EMBL" id="MDO9711915.1"/>
    </source>
</evidence>
<dbReference type="InterPro" id="IPR036378">
    <property type="entry name" value="FAS1_dom_sf"/>
</dbReference>
<organism evidence="2 3">
    <name type="scientific">Paracraurococcus lichenis</name>
    <dbReference type="NCBI Taxonomy" id="3064888"/>
    <lineage>
        <taxon>Bacteria</taxon>
        <taxon>Pseudomonadati</taxon>
        <taxon>Pseudomonadota</taxon>
        <taxon>Alphaproteobacteria</taxon>
        <taxon>Acetobacterales</taxon>
        <taxon>Roseomonadaceae</taxon>
        <taxon>Paracraurococcus</taxon>
    </lineage>
</organism>
<dbReference type="Proteomes" id="UP001243009">
    <property type="component" value="Unassembled WGS sequence"/>
</dbReference>
<dbReference type="InterPro" id="IPR000782">
    <property type="entry name" value="FAS1_domain"/>
</dbReference>
<dbReference type="Pfam" id="PF02469">
    <property type="entry name" value="Fasciclin"/>
    <property type="match status" value="1"/>
</dbReference>
<feature type="domain" description="FAS1" evidence="1">
    <location>
        <begin position="21"/>
        <end position="134"/>
    </location>
</feature>
<proteinExistence type="predicted"/>
<keyword evidence="3" id="KW-1185">Reference proteome</keyword>
<evidence type="ECO:0000313" key="3">
    <source>
        <dbReference type="Proteomes" id="UP001243009"/>
    </source>
</evidence>
<dbReference type="Gene3D" id="2.30.180.10">
    <property type="entry name" value="FAS1 domain"/>
    <property type="match status" value="1"/>
</dbReference>
<protein>
    <submittedName>
        <fullName evidence="2">Fasciclin domain-containing protein</fullName>
    </submittedName>
</protein>
<comment type="caution">
    <text evidence="2">The sequence shown here is derived from an EMBL/GenBank/DDBJ whole genome shotgun (WGS) entry which is preliminary data.</text>
</comment>
<reference evidence="2 3" key="1">
    <citation type="submission" date="2023-08" db="EMBL/GenBank/DDBJ databases">
        <title>The draft genome sequence of Paracraurococcus sp. LOR1-02.</title>
        <authorList>
            <person name="Kingkaew E."/>
            <person name="Tanasupawat S."/>
        </authorList>
    </citation>
    <scope>NUCLEOTIDE SEQUENCE [LARGE SCALE GENOMIC DNA]</scope>
    <source>
        <strain evidence="2 3">LOR1-02</strain>
    </source>
</reference>
<dbReference type="SUPFAM" id="SSF82153">
    <property type="entry name" value="FAS1 domain"/>
    <property type="match status" value="1"/>
</dbReference>
<dbReference type="PROSITE" id="PS50213">
    <property type="entry name" value="FAS1"/>
    <property type="match status" value="1"/>
</dbReference>
<name>A0ABT9E7I1_9PROT</name>